<name>A0A6G4WBP9_9HYPH</name>
<dbReference type="RefSeq" id="WP_165028379.1">
    <property type="nucleotide sequence ID" value="NZ_JAAKZF010000015.1"/>
</dbReference>
<dbReference type="EMBL" id="JAAKZF010000015">
    <property type="protein sequence ID" value="NGO52202.1"/>
    <property type="molecule type" value="Genomic_DNA"/>
</dbReference>
<evidence type="ECO:0000313" key="1">
    <source>
        <dbReference type="EMBL" id="NGO52202.1"/>
    </source>
</evidence>
<dbReference type="Pfam" id="PF13711">
    <property type="entry name" value="DUF4160"/>
    <property type="match status" value="1"/>
</dbReference>
<protein>
    <submittedName>
        <fullName evidence="1">DUF4160 domain-containing protein</fullName>
    </submittedName>
</protein>
<keyword evidence="2" id="KW-1185">Reference proteome</keyword>
<dbReference type="InterPro" id="IPR025427">
    <property type="entry name" value="DUF4160"/>
</dbReference>
<evidence type="ECO:0000313" key="2">
    <source>
        <dbReference type="Proteomes" id="UP001642900"/>
    </source>
</evidence>
<dbReference type="AlphaFoldDB" id="A0A6G4WBP9"/>
<proteinExistence type="predicted"/>
<organism evidence="1 2">
    <name type="scientific">Allomesorhizobium camelthorni</name>
    <dbReference type="NCBI Taxonomy" id="475069"/>
    <lineage>
        <taxon>Bacteria</taxon>
        <taxon>Pseudomonadati</taxon>
        <taxon>Pseudomonadota</taxon>
        <taxon>Alphaproteobacteria</taxon>
        <taxon>Hyphomicrobiales</taxon>
        <taxon>Phyllobacteriaceae</taxon>
        <taxon>Allomesorhizobium</taxon>
    </lineage>
</organism>
<sequence>MVVVHRAHGFRFVIYTADHEPAHVHLTGAGHAKINLLGADGAPELVFSIGIKRSDMRRLLAEVVKHRDEFLGEWERIHGQND</sequence>
<reference evidence="1 2" key="1">
    <citation type="submission" date="2020-02" db="EMBL/GenBank/DDBJ databases">
        <title>Genome sequence of strain CCNWXJ40-4.</title>
        <authorList>
            <person name="Gao J."/>
            <person name="Sun J."/>
        </authorList>
    </citation>
    <scope>NUCLEOTIDE SEQUENCE [LARGE SCALE GENOMIC DNA]</scope>
    <source>
        <strain evidence="1 2">CCNWXJ 40-4</strain>
    </source>
</reference>
<accession>A0A6G4WBP9</accession>
<comment type="caution">
    <text evidence="1">The sequence shown here is derived from an EMBL/GenBank/DDBJ whole genome shotgun (WGS) entry which is preliminary data.</text>
</comment>
<dbReference type="Proteomes" id="UP001642900">
    <property type="component" value="Unassembled WGS sequence"/>
</dbReference>
<gene>
    <name evidence="1" type="ORF">G6N73_13600</name>
</gene>